<name>A0A445EV94_ARAHY</name>
<evidence type="ECO:0000313" key="2">
    <source>
        <dbReference type="Proteomes" id="UP000289738"/>
    </source>
</evidence>
<evidence type="ECO:0008006" key="3">
    <source>
        <dbReference type="Google" id="ProtNLM"/>
    </source>
</evidence>
<protein>
    <recommendedName>
        <fullName evidence="3">Protein FAR1-RELATED SEQUENCE</fullName>
    </recommendedName>
</protein>
<accession>A0A445EV94</accession>
<reference evidence="1 2" key="1">
    <citation type="submission" date="2019-01" db="EMBL/GenBank/DDBJ databases">
        <title>Sequencing of cultivated peanut Arachis hypogaea provides insights into genome evolution and oil improvement.</title>
        <authorList>
            <person name="Chen X."/>
        </authorList>
    </citation>
    <scope>NUCLEOTIDE SEQUENCE [LARGE SCALE GENOMIC DNA]</scope>
    <source>
        <strain evidence="2">cv. Fuhuasheng</strain>
        <tissue evidence="1">Leaves</tissue>
    </source>
</reference>
<gene>
    <name evidence="1" type="ORF">Ahy_A01g004238</name>
</gene>
<organism evidence="1 2">
    <name type="scientific">Arachis hypogaea</name>
    <name type="common">Peanut</name>
    <dbReference type="NCBI Taxonomy" id="3818"/>
    <lineage>
        <taxon>Eukaryota</taxon>
        <taxon>Viridiplantae</taxon>
        <taxon>Streptophyta</taxon>
        <taxon>Embryophyta</taxon>
        <taxon>Tracheophyta</taxon>
        <taxon>Spermatophyta</taxon>
        <taxon>Magnoliopsida</taxon>
        <taxon>eudicotyledons</taxon>
        <taxon>Gunneridae</taxon>
        <taxon>Pentapetalae</taxon>
        <taxon>rosids</taxon>
        <taxon>fabids</taxon>
        <taxon>Fabales</taxon>
        <taxon>Fabaceae</taxon>
        <taxon>Papilionoideae</taxon>
        <taxon>50 kb inversion clade</taxon>
        <taxon>dalbergioids sensu lato</taxon>
        <taxon>Dalbergieae</taxon>
        <taxon>Pterocarpus clade</taxon>
        <taxon>Arachis</taxon>
    </lineage>
</organism>
<dbReference type="Proteomes" id="UP000289738">
    <property type="component" value="Chromosome A01"/>
</dbReference>
<dbReference type="EMBL" id="SDMP01000001">
    <property type="protein sequence ID" value="RYR79428.1"/>
    <property type="molecule type" value="Genomic_DNA"/>
</dbReference>
<proteinExistence type="predicted"/>
<keyword evidence="2" id="KW-1185">Reference proteome</keyword>
<comment type="caution">
    <text evidence="1">The sequence shown here is derived from an EMBL/GenBank/DDBJ whole genome shotgun (WGS) entry which is preliminary data.</text>
</comment>
<dbReference type="PANTHER" id="PTHR47718">
    <property type="entry name" value="OS01G0519700 PROTEIN"/>
    <property type="match status" value="1"/>
</dbReference>
<dbReference type="AlphaFoldDB" id="A0A445EV94"/>
<evidence type="ECO:0000313" key="1">
    <source>
        <dbReference type="EMBL" id="RYR79428.1"/>
    </source>
</evidence>
<sequence>MLKQYREFSMFVRCTIETHEKAGIRPSKIYQSFVAAAGSLVNVNHHRQSTLFGCVLMKNEDIQSFKWLFEC</sequence>